<dbReference type="EMBL" id="WTXG01000200">
    <property type="protein sequence ID" value="KAI0290843.1"/>
    <property type="molecule type" value="Genomic_DNA"/>
</dbReference>
<accession>A0AAD4LUK8</accession>
<dbReference type="AlphaFoldDB" id="A0AAD4LUK8"/>
<evidence type="ECO:0000313" key="1">
    <source>
        <dbReference type="EMBL" id="KAI0290843.1"/>
    </source>
</evidence>
<name>A0AAD4LUK8_9AGAM</name>
<organism evidence="1 2">
    <name type="scientific">Multifurca ochricompacta</name>
    <dbReference type="NCBI Taxonomy" id="376703"/>
    <lineage>
        <taxon>Eukaryota</taxon>
        <taxon>Fungi</taxon>
        <taxon>Dikarya</taxon>
        <taxon>Basidiomycota</taxon>
        <taxon>Agaricomycotina</taxon>
        <taxon>Agaricomycetes</taxon>
        <taxon>Russulales</taxon>
        <taxon>Russulaceae</taxon>
        <taxon>Multifurca</taxon>
    </lineage>
</organism>
<evidence type="ECO:0000313" key="2">
    <source>
        <dbReference type="Proteomes" id="UP001203297"/>
    </source>
</evidence>
<gene>
    <name evidence="1" type="ORF">B0F90DRAFT_1824687</name>
</gene>
<sequence>MRDASKELACVFTGDPWVTRRLPVPIVTGTGMGTGTNEDTPGLPLPITIHSTLDDHLLHPHRRHTQTLSAPRPPQRLSPLQALAARVPPLAGSPDVLAFAPWELPSWGTFLQFVGTCPPKVCLDEVVALIAQPRADVFLCHTSSSHSQAKRVDNRLVGAAAAVLMDDTGETTNHWVRGTGGVKSEVDLFSLSRTIQWLQSFFHGRPLAPRLVITCSSSLALAGLRTCDPCRFTGDFISCHRALAQLLADHPVEKCLKPSNGTSADCTRRLHPLRDIDDPPSPLQWRALSQLCAYDNWRNEWLRSRADEVTTLLAHKAYSISIRGPPTGGNHPLWTAATVKRKDNPFTRHTVSTAFQLATGHAFIADVTPATFNHIALDCPLHAQARTECDMDCSSLFDELTWVEIFNNQARVTQLLEFIQKSKAFFKPIATQCPCKPP</sequence>
<keyword evidence="2" id="KW-1185">Reference proteome</keyword>
<comment type="caution">
    <text evidence="1">The sequence shown here is derived from an EMBL/GenBank/DDBJ whole genome shotgun (WGS) entry which is preliminary data.</text>
</comment>
<reference evidence="1" key="1">
    <citation type="journal article" date="2022" name="New Phytol.">
        <title>Evolutionary transition to the ectomycorrhizal habit in the genomes of a hyperdiverse lineage of mushroom-forming fungi.</title>
        <authorList>
            <person name="Looney B."/>
            <person name="Miyauchi S."/>
            <person name="Morin E."/>
            <person name="Drula E."/>
            <person name="Courty P.E."/>
            <person name="Kohler A."/>
            <person name="Kuo A."/>
            <person name="LaButti K."/>
            <person name="Pangilinan J."/>
            <person name="Lipzen A."/>
            <person name="Riley R."/>
            <person name="Andreopoulos W."/>
            <person name="He G."/>
            <person name="Johnson J."/>
            <person name="Nolan M."/>
            <person name="Tritt A."/>
            <person name="Barry K.W."/>
            <person name="Grigoriev I.V."/>
            <person name="Nagy L.G."/>
            <person name="Hibbett D."/>
            <person name="Henrissat B."/>
            <person name="Matheny P.B."/>
            <person name="Labbe J."/>
            <person name="Martin F.M."/>
        </authorList>
    </citation>
    <scope>NUCLEOTIDE SEQUENCE</scope>
    <source>
        <strain evidence="1">BPL690</strain>
    </source>
</reference>
<dbReference type="Proteomes" id="UP001203297">
    <property type="component" value="Unassembled WGS sequence"/>
</dbReference>
<proteinExistence type="predicted"/>
<protein>
    <submittedName>
        <fullName evidence="1">Uncharacterized protein</fullName>
    </submittedName>
</protein>